<feature type="transmembrane region" description="Helical" evidence="9">
    <location>
        <begin position="207"/>
        <end position="228"/>
    </location>
</feature>
<dbReference type="VEuPathDB" id="VectorBase:BGLB033481"/>
<dbReference type="CDD" id="cd00637">
    <property type="entry name" value="7tm_classA_rhodopsin-like"/>
    <property type="match status" value="1"/>
</dbReference>
<organism evidence="11 12">
    <name type="scientific">Biomphalaria glabrata</name>
    <name type="common">Bloodfluke planorb</name>
    <name type="synonym">Freshwater snail</name>
    <dbReference type="NCBI Taxonomy" id="6526"/>
    <lineage>
        <taxon>Eukaryota</taxon>
        <taxon>Metazoa</taxon>
        <taxon>Spiralia</taxon>
        <taxon>Lophotrochozoa</taxon>
        <taxon>Mollusca</taxon>
        <taxon>Gastropoda</taxon>
        <taxon>Heterobranchia</taxon>
        <taxon>Euthyneura</taxon>
        <taxon>Panpulmonata</taxon>
        <taxon>Hygrophila</taxon>
        <taxon>Lymnaeoidea</taxon>
        <taxon>Planorbidae</taxon>
        <taxon>Biomphalaria</taxon>
    </lineage>
</organism>
<dbReference type="PROSITE" id="PS50262">
    <property type="entry name" value="G_PROTEIN_RECEP_F1_2"/>
    <property type="match status" value="1"/>
</dbReference>
<dbReference type="Proteomes" id="UP000076420">
    <property type="component" value="Unassembled WGS sequence"/>
</dbReference>
<keyword evidence="3 9" id="KW-0812">Transmembrane</keyword>
<evidence type="ECO:0000313" key="12">
    <source>
        <dbReference type="Proteomes" id="UP000076420"/>
    </source>
</evidence>
<name>A0A2C9LPB8_BIOGL</name>
<dbReference type="Gene3D" id="1.20.1070.10">
    <property type="entry name" value="Rhodopsin 7-helix transmembrane proteins"/>
    <property type="match status" value="1"/>
</dbReference>
<dbReference type="InterPro" id="IPR017452">
    <property type="entry name" value="GPCR_Rhodpsn_7TM"/>
</dbReference>
<dbReference type="STRING" id="6526.A0A2C9LPB8"/>
<reference evidence="11" key="1">
    <citation type="submission" date="2020-05" db="UniProtKB">
        <authorList>
            <consortium name="EnsemblMetazoa"/>
        </authorList>
    </citation>
    <scope>IDENTIFICATION</scope>
    <source>
        <strain evidence="11">BB02</strain>
    </source>
</reference>
<evidence type="ECO:0000256" key="1">
    <source>
        <dbReference type="ARBA" id="ARBA00004651"/>
    </source>
</evidence>
<dbReference type="OrthoDB" id="10042731at2759"/>
<evidence type="ECO:0000313" key="11">
    <source>
        <dbReference type="EnsemblMetazoa" id="BGLB033481-PA"/>
    </source>
</evidence>
<comment type="subcellular location">
    <subcellularLocation>
        <location evidence="1">Cell membrane</location>
        <topology evidence="1">Multi-pass membrane protein</topology>
    </subcellularLocation>
</comment>
<sequence length="425" mass="48670">MNGTSCQNVTVDLSESSLRLTSNKHLLVVLVIISCLIAAFTVGANILIIVGVLLSRRARRQQVLVSSGISSNTKLIMASFAFGHLIIGGVCMPFAIIQMVSNGAWYFGPDLCVARTYLESLMEIIGVYHVISMSVDTYIAVCQPMKYRVLTSRYAYAMLGFCWLPPATLFAAPLILGGYRNGKEDMFDCLLQHTSCVTLYGKDTLLLVLPFAVAFPFCVVIAVYTLILRKIRLFHNNRNNRYFRKIHRTASALSTDRMKKMDSNSDDSKKETGENILFTIPNVELHKSAHIDDVISNKNRNTELIKSRNLQDRSESIKKLKKRRKIFESVEDNSKVSQPDRKWKAFHYMIVMATWFCIYWFSISVCYLYYAYQPSKTPVKNIMAICWFFYLNSVVSPIQLLRNKHLRECVWDVFKVQQIECRVFL</sequence>
<evidence type="ECO:0000256" key="6">
    <source>
        <dbReference type="ARBA" id="ARBA00023136"/>
    </source>
</evidence>
<keyword evidence="6 9" id="KW-0472">Membrane</keyword>
<keyword evidence="8" id="KW-0807">Transducer</keyword>
<keyword evidence="4 9" id="KW-1133">Transmembrane helix</keyword>
<dbReference type="GO" id="GO:0004930">
    <property type="term" value="F:G protein-coupled receptor activity"/>
    <property type="evidence" value="ECO:0007669"/>
    <property type="project" value="UniProtKB-KW"/>
</dbReference>
<evidence type="ECO:0000256" key="4">
    <source>
        <dbReference type="ARBA" id="ARBA00022989"/>
    </source>
</evidence>
<evidence type="ECO:0000256" key="9">
    <source>
        <dbReference type="SAM" id="Phobius"/>
    </source>
</evidence>
<feature type="transmembrane region" description="Helical" evidence="9">
    <location>
        <begin position="345"/>
        <end position="370"/>
    </location>
</feature>
<keyword evidence="7" id="KW-0675">Receptor</keyword>
<dbReference type="InterPro" id="IPR000276">
    <property type="entry name" value="GPCR_Rhodpsn"/>
</dbReference>
<proteinExistence type="predicted"/>
<dbReference type="Pfam" id="PF00001">
    <property type="entry name" value="7tm_1"/>
    <property type="match status" value="1"/>
</dbReference>
<evidence type="ECO:0000256" key="8">
    <source>
        <dbReference type="ARBA" id="ARBA00023224"/>
    </source>
</evidence>
<dbReference type="VEuPathDB" id="VectorBase:BGLAX_037547"/>
<dbReference type="KEGG" id="bgt:106056613"/>
<dbReference type="PRINTS" id="PR00237">
    <property type="entry name" value="GPCRRHODOPSN"/>
</dbReference>
<evidence type="ECO:0000256" key="3">
    <source>
        <dbReference type="ARBA" id="ARBA00022692"/>
    </source>
</evidence>
<feature type="transmembrane region" description="Helical" evidence="9">
    <location>
        <begin position="26"/>
        <end position="54"/>
    </location>
</feature>
<keyword evidence="5" id="KW-0297">G-protein coupled receptor</keyword>
<keyword evidence="2" id="KW-1003">Cell membrane</keyword>
<dbReference type="GO" id="GO:0005886">
    <property type="term" value="C:plasma membrane"/>
    <property type="evidence" value="ECO:0007669"/>
    <property type="project" value="UniProtKB-SubCell"/>
</dbReference>
<evidence type="ECO:0000256" key="7">
    <source>
        <dbReference type="ARBA" id="ARBA00023170"/>
    </source>
</evidence>
<gene>
    <name evidence="11" type="primary">106056613</name>
</gene>
<dbReference type="RefSeq" id="XP_013068881.2">
    <property type="nucleotide sequence ID" value="XM_013213427.2"/>
</dbReference>
<dbReference type="EnsemblMetazoa" id="BGLB033481-RA">
    <property type="protein sequence ID" value="BGLB033481-PA"/>
    <property type="gene ID" value="BGLB033481"/>
</dbReference>
<protein>
    <recommendedName>
        <fullName evidence="10">G-protein coupled receptors family 1 profile domain-containing protein</fullName>
    </recommendedName>
</protein>
<evidence type="ECO:0000259" key="10">
    <source>
        <dbReference type="PROSITE" id="PS50262"/>
    </source>
</evidence>
<evidence type="ECO:0000256" key="2">
    <source>
        <dbReference type="ARBA" id="ARBA00022475"/>
    </source>
</evidence>
<feature type="transmembrane region" description="Helical" evidence="9">
    <location>
        <begin position="382"/>
        <end position="401"/>
    </location>
</feature>
<accession>A0A2C9LPB8</accession>
<dbReference type="AlphaFoldDB" id="A0A2C9LPB8"/>
<feature type="domain" description="G-protein coupled receptors family 1 profile" evidence="10">
    <location>
        <begin position="44"/>
        <end position="400"/>
    </location>
</feature>
<dbReference type="PANTHER" id="PTHR24248">
    <property type="entry name" value="ADRENERGIC RECEPTOR-RELATED G-PROTEIN COUPLED RECEPTOR"/>
    <property type="match status" value="1"/>
</dbReference>
<feature type="transmembrane region" description="Helical" evidence="9">
    <location>
        <begin position="75"/>
        <end position="100"/>
    </location>
</feature>
<dbReference type="SUPFAM" id="SSF81321">
    <property type="entry name" value="Family A G protein-coupled receptor-like"/>
    <property type="match status" value="1"/>
</dbReference>
<feature type="transmembrane region" description="Helical" evidence="9">
    <location>
        <begin position="154"/>
        <end position="176"/>
    </location>
</feature>
<feature type="transmembrane region" description="Helical" evidence="9">
    <location>
        <begin position="120"/>
        <end position="142"/>
    </location>
</feature>
<evidence type="ECO:0000256" key="5">
    <source>
        <dbReference type="ARBA" id="ARBA00023040"/>
    </source>
</evidence>